<feature type="compositionally biased region" description="Pro residues" evidence="1">
    <location>
        <begin position="63"/>
        <end position="77"/>
    </location>
</feature>
<evidence type="ECO:0000256" key="1">
    <source>
        <dbReference type="SAM" id="MobiDB-lite"/>
    </source>
</evidence>
<name>A0A5N5WBN0_STRMB</name>
<evidence type="ECO:0000313" key="2">
    <source>
        <dbReference type="EMBL" id="KAB7849119.1"/>
    </source>
</evidence>
<sequence length="77" mass="7723">MYSGRRVPQPTRPRAADSLGQRSAVSGQRSAVSGQRSAVSGSAGSRPTGSWPLARPSSGSPAPGAPRSPPPGGRASR</sequence>
<accession>A0A5N5WBN0</accession>
<feature type="region of interest" description="Disordered" evidence="1">
    <location>
        <begin position="1"/>
        <end position="77"/>
    </location>
</feature>
<dbReference type="EMBL" id="VOKX01000012">
    <property type="protein sequence ID" value="KAB7849119.1"/>
    <property type="molecule type" value="Genomic_DNA"/>
</dbReference>
<dbReference type="Proteomes" id="UP000327000">
    <property type="component" value="Unassembled WGS sequence"/>
</dbReference>
<reference evidence="2 3" key="1">
    <citation type="journal article" date="2019" name="Microb. Cell Fact.">
        <title>Exploring novel herbicidin analogues by transcriptional regulator overexpression and MS/MS molecular networking.</title>
        <authorList>
            <person name="Shi Y."/>
            <person name="Gu R."/>
            <person name="Li Y."/>
            <person name="Wang X."/>
            <person name="Ren W."/>
            <person name="Li X."/>
            <person name="Wang L."/>
            <person name="Xie Y."/>
            <person name="Hong B."/>
        </authorList>
    </citation>
    <scope>NUCLEOTIDE SEQUENCE [LARGE SCALE GENOMIC DNA]</scope>
    <source>
        <strain evidence="2 3">US-43</strain>
    </source>
</reference>
<keyword evidence="3" id="KW-1185">Reference proteome</keyword>
<evidence type="ECO:0000313" key="3">
    <source>
        <dbReference type="Proteomes" id="UP000327000"/>
    </source>
</evidence>
<organism evidence="2 3">
    <name type="scientific">Streptomyces mobaraensis</name>
    <name type="common">Streptoverticillium mobaraense</name>
    <dbReference type="NCBI Taxonomy" id="35621"/>
    <lineage>
        <taxon>Bacteria</taxon>
        <taxon>Bacillati</taxon>
        <taxon>Actinomycetota</taxon>
        <taxon>Actinomycetes</taxon>
        <taxon>Kitasatosporales</taxon>
        <taxon>Streptomycetaceae</taxon>
        <taxon>Streptomyces</taxon>
    </lineage>
</organism>
<comment type="caution">
    <text evidence="2">The sequence shown here is derived from an EMBL/GenBank/DDBJ whole genome shotgun (WGS) entry which is preliminary data.</text>
</comment>
<gene>
    <name evidence="2" type="ORF">FRZ00_07870</name>
</gene>
<protein>
    <submittedName>
        <fullName evidence="2">Uncharacterized protein</fullName>
    </submittedName>
</protein>
<feature type="compositionally biased region" description="Polar residues" evidence="1">
    <location>
        <begin position="20"/>
        <end position="48"/>
    </location>
</feature>
<dbReference type="AlphaFoldDB" id="A0A5N5WBN0"/>
<proteinExistence type="predicted"/>